<dbReference type="Proteomes" id="UP000664265">
    <property type="component" value="Unassembled WGS sequence"/>
</dbReference>
<keyword evidence="2" id="KW-1185">Reference proteome</keyword>
<reference evidence="1 2" key="1">
    <citation type="submission" date="2021-01" db="EMBL/GenBank/DDBJ databases">
        <title>Prevotella A2931 sp. nov.</title>
        <authorList>
            <person name="Buhl M."/>
            <person name="Oberhettinger P."/>
        </authorList>
    </citation>
    <scope>NUCLEOTIDE SEQUENCE [LARGE SCALE GENOMIC DNA]</scope>
    <source>
        <strain evidence="1 2">A2931</strain>
    </source>
</reference>
<proteinExistence type="predicted"/>
<dbReference type="RefSeq" id="WP_107581468.1">
    <property type="nucleotide sequence ID" value="NZ_JAERMS010000023.1"/>
</dbReference>
<dbReference type="PROSITE" id="PS51257">
    <property type="entry name" value="PROKAR_LIPOPROTEIN"/>
    <property type="match status" value="1"/>
</dbReference>
<evidence type="ECO:0000313" key="2">
    <source>
        <dbReference type="Proteomes" id="UP000664265"/>
    </source>
</evidence>
<sequence length="295" mass="33768">MKQSILYIVLALTLAACGNEDPVKPTNGSEEIVGPHTLPQGNHPYDKTIREVYDKTGSLLLYKFSDTDFAWGSTQSFLWSKNRMQDEGYLYALPEEAQVGEQVSLLKTQFLDLFPTEFLKKHLPLRILLCGKLFYLEGGYTEVPTEEDYKRINAFEGYEYFAVNWGSSELPQMTKEQKDQFRQDMCTLLLRRIYPDVNKGTARESIPQAFTAVSAYGSNIEGSLAEGFLNSAHKSSEREDWFDYLKTIVSTPLAKLEASDGVLSHELVRRKYDIVIRYFKEQFNVDLQRIGNMSD</sequence>
<evidence type="ECO:0008006" key="3">
    <source>
        <dbReference type="Google" id="ProtNLM"/>
    </source>
</evidence>
<dbReference type="EMBL" id="JAERMS010000023">
    <property type="protein sequence ID" value="MBO1363680.1"/>
    <property type="molecule type" value="Genomic_DNA"/>
</dbReference>
<evidence type="ECO:0000313" key="1">
    <source>
        <dbReference type="EMBL" id="MBO1363680.1"/>
    </source>
</evidence>
<gene>
    <name evidence="1" type="ORF">JHU38_07840</name>
</gene>
<dbReference type="Gene3D" id="3.40.390.70">
    <property type="match status" value="1"/>
</dbReference>
<dbReference type="Pfam" id="PF15890">
    <property type="entry name" value="Peptidase_Mx1"/>
    <property type="match status" value="1"/>
</dbReference>
<accession>A0ABS3M6D2</accession>
<dbReference type="InterPro" id="IPR030890">
    <property type="entry name" value="LP_HExxH_w_TonB"/>
</dbReference>
<organism evidence="1 2">
    <name type="scientific">Prevotella illustrans</name>
    <dbReference type="NCBI Taxonomy" id="2800387"/>
    <lineage>
        <taxon>Bacteria</taxon>
        <taxon>Pseudomonadati</taxon>
        <taxon>Bacteroidota</taxon>
        <taxon>Bacteroidia</taxon>
        <taxon>Bacteroidales</taxon>
        <taxon>Prevotellaceae</taxon>
        <taxon>Prevotella</taxon>
    </lineage>
</organism>
<comment type="caution">
    <text evidence="1">The sequence shown here is derived from an EMBL/GenBank/DDBJ whole genome shotgun (WGS) entry which is preliminary data.</text>
</comment>
<protein>
    <recommendedName>
        <fullName evidence="3">Lipoprotein</fullName>
    </recommendedName>
</protein>
<name>A0ABS3M6D2_9BACT</name>